<reference evidence="1" key="1">
    <citation type="submission" date="2021-02" db="EMBL/GenBank/DDBJ databases">
        <authorList>
            <person name="Nowell W R."/>
        </authorList>
    </citation>
    <scope>NUCLEOTIDE SEQUENCE</scope>
</reference>
<feature type="non-terminal residue" evidence="1">
    <location>
        <position position="39"/>
    </location>
</feature>
<gene>
    <name evidence="1" type="ORF">UXM345_LOCUS9077</name>
</gene>
<evidence type="ECO:0000313" key="2">
    <source>
        <dbReference type="Proteomes" id="UP000663842"/>
    </source>
</evidence>
<name>A0A819FX09_9BILA</name>
<dbReference type="EMBL" id="CAJOBF010000816">
    <property type="protein sequence ID" value="CAF3873720.1"/>
    <property type="molecule type" value="Genomic_DNA"/>
</dbReference>
<sequence>MFRHAARMKPATIAPIKFKMTPTMLTAAAAPGDTLNSLL</sequence>
<proteinExistence type="predicted"/>
<accession>A0A819FX09</accession>
<evidence type="ECO:0000313" key="1">
    <source>
        <dbReference type="EMBL" id="CAF3873720.1"/>
    </source>
</evidence>
<comment type="caution">
    <text evidence="1">The sequence shown here is derived from an EMBL/GenBank/DDBJ whole genome shotgun (WGS) entry which is preliminary data.</text>
</comment>
<organism evidence="1 2">
    <name type="scientific">Rotaria magnacalcarata</name>
    <dbReference type="NCBI Taxonomy" id="392030"/>
    <lineage>
        <taxon>Eukaryota</taxon>
        <taxon>Metazoa</taxon>
        <taxon>Spiralia</taxon>
        <taxon>Gnathifera</taxon>
        <taxon>Rotifera</taxon>
        <taxon>Eurotatoria</taxon>
        <taxon>Bdelloidea</taxon>
        <taxon>Philodinida</taxon>
        <taxon>Philodinidae</taxon>
        <taxon>Rotaria</taxon>
    </lineage>
</organism>
<dbReference type="AlphaFoldDB" id="A0A819FX09"/>
<dbReference type="Proteomes" id="UP000663842">
    <property type="component" value="Unassembled WGS sequence"/>
</dbReference>
<protein>
    <submittedName>
        <fullName evidence="1">Uncharacterized protein</fullName>
    </submittedName>
</protein>